<proteinExistence type="predicted"/>
<protein>
    <submittedName>
        <fullName evidence="1">Heme-binding protein</fullName>
    </submittedName>
</protein>
<gene>
    <name evidence="1" type="ORF">JHD44_03140</name>
</gene>
<dbReference type="EMBL" id="JAEMUH010000002">
    <property type="protein sequence ID" value="MBJ7549666.1"/>
    <property type="molecule type" value="Genomic_DNA"/>
</dbReference>
<dbReference type="InterPro" id="IPR005624">
    <property type="entry name" value="PduO/GlcC-like"/>
</dbReference>
<dbReference type="Gene3D" id="3.30.450.150">
    <property type="entry name" value="Haem-degrading domain"/>
    <property type="match status" value="1"/>
</dbReference>
<name>A0ABS0Z9K6_9GAMM</name>
<dbReference type="RefSeq" id="WP_199460994.1">
    <property type="nucleotide sequence ID" value="NZ_JAEMUH010000002.1"/>
</dbReference>
<evidence type="ECO:0000313" key="1">
    <source>
        <dbReference type="EMBL" id="MBJ7549666.1"/>
    </source>
</evidence>
<dbReference type="Proteomes" id="UP000598488">
    <property type="component" value="Unassembled WGS sequence"/>
</dbReference>
<reference evidence="1 2" key="1">
    <citation type="submission" date="2020-12" db="EMBL/GenBank/DDBJ databases">
        <title>Comparative genome analysis of fungal antagonists Marinomonas ostreistagni 398 and M. spartinae 468.</title>
        <authorList>
            <person name="Fields J.L."/>
            <person name="Mavrodi O.V."/>
            <person name="Biber P.D."/>
            <person name="Indest K.J."/>
            <person name="Mavrodi D.V."/>
        </authorList>
    </citation>
    <scope>NUCLEOTIDE SEQUENCE [LARGE SCALE GENOMIC DNA]</scope>
    <source>
        <strain evidence="1 2">USM7</strain>
    </source>
</reference>
<keyword evidence="2" id="KW-1185">Reference proteome</keyword>
<dbReference type="InterPro" id="IPR038084">
    <property type="entry name" value="PduO/GlcC-like_sf"/>
</dbReference>
<comment type="caution">
    <text evidence="1">The sequence shown here is derived from an EMBL/GenBank/DDBJ whole genome shotgun (WGS) entry which is preliminary data.</text>
</comment>
<dbReference type="PANTHER" id="PTHR34309">
    <property type="entry name" value="SLR1406 PROTEIN"/>
    <property type="match status" value="1"/>
</dbReference>
<sequence>MNIALPQLNITLAAAEAAVAAALDEARRNGWPISVAVVDVSGLLVAFARDDNAIAISPTVAMEKAKTAAYLKDPSKKFEDFINEHQKVSFLSTPGATALEGGVPIYYEGHVIGAVGVSGAHGPNDSQVAQYAADSLAKQ</sequence>
<dbReference type="InterPro" id="IPR052517">
    <property type="entry name" value="GlcG_carb_metab_protein"/>
</dbReference>
<dbReference type="SUPFAM" id="SSF143744">
    <property type="entry name" value="GlcG-like"/>
    <property type="match status" value="1"/>
</dbReference>
<accession>A0ABS0Z9K6</accession>
<organism evidence="1 2">
    <name type="scientific">Marinomonas ostreistagni</name>
    <dbReference type="NCBI Taxonomy" id="359209"/>
    <lineage>
        <taxon>Bacteria</taxon>
        <taxon>Pseudomonadati</taxon>
        <taxon>Pseudomonadota</taxon>
        <taxon>Gammaproteobacteria</taxon>
        <taxon>Oceanospirillales</taxon>
        <taxon>Oceanospirillaceae</taxon>
        <taxon>Marinomonas</taxon>
    </lineage>
</organism>
<evidence type="ECO:0000313" key="2">
    <source>
        <dbReference type="Proteomes" id="UP000598488"/>
    </source>
</evidence>
<dbReference type="PANTHER" id="PTHR34309:SF1">
    <property type="entry name" value="PROTEIN GLCG"/>
    <property type="match status" value="1"/>
</dbReference>
<dbReference type="Pfam" id="PF03928">
    <property type="entry name" value="HbpS-like"/>
    <property type="match status" value="1"/>
</dbReference>